<dbReference type="Proteomes" id="UP000604825">
    <property type="component" value="Unassembled WGS sequence"/>
</dbReference>
<accession>A0A811QHA2</accession>
<organism evidence="5 6">
    <name type="scientific">Miscanthus lutarioriparius</name>
    <dbReference type="NCBI Taxonomy" id="422564"/>
    <lineage>
        <taxon>Eukaryota</taxon>
        <taxon>Viridiplantae</taxon>
        <taxon>Streptophyta</taxon>
        <taxon>Embryophyta</taxon>
        <taxon>Tracheophyta</taxon>
        <taxon>Spermatophyta</taxon>
        <taxon>Magnoliopsida</taxon>
        <taxon>Liliopsida</taxon>
        <taxon>Poales</taxon>
        <taxon>Poaceae</taxon>
        <taxon>PACMAD clade</taxon>
        <taxon>Panicoideae</taxon>
        <taxon>Andropogonodae</taxon>
        <taxon>Andropogoneae</taxon>
        <taxon>Saccharinae</taxon>
        <taxon>Miscanthus</taxon>
    </lineage>
</organism>
<comment type="caution">
    <text evidence="5">The sequence shown here is derived from an EMBL/GenBank/DDBJ whole genome shotgun (WGS) entry which is preliminary data.</text>
</comment>
<reference evidence="5" key="1">
    <citation type="submission" date="2020-10" db="EMBL/GenBank/DDBJ databases">
        <authorList>
            <person name="Han B."/>
            <person name="Lu T."/>
            <person name="Zhao Q."/>
            <person name="Huang X."/>
            <person name="Zhao Y."/>
        </authorList>
    </citation>
    <scope>NUCLEOTIDE SEQUENCE</scope>
</reference>
<dbReference type="OrthoDB" id="47276at2759"/>
<keyword evidence="2" id="KW-0804">Transcription</keyword>
<evidence type="ECO:0000256" key="3">
    <source>
        <dbReference type="PROSITE-ProRule" id="PRU01191"/>
    </source>
</evidence>
<name>A0A811QHA2_9POAL</name>
<protein>
    <submittedName>
        <fullName evidence="5">Uncharacterized protein</fullName>
    </submittedName>
</protein>
<evidence type="ECO:0000256" key="1">
    <source>
        <dbReference type="ARBA" id="ARBA00023015"/>
    </source>
</evidence>
<feature type="region of interest" description="Disordered" evidence="4">
    <location>
        <begin position="115"/>
        <end position="144"/>
    </location>
</feature>
<evidence type="ECO:0000313" key="6">
    <source>
        <dbReference type="Proteomes" id="UP000604825"/>
    </source>
</evidence>
<feature type="region of interest" description="VHIID" evidence="3">
    <location>
        <begin position="291"/>
        <end position="356"/>
    </location>
</feature>
<dbReference type="InterPro" id="IPR005202">
    <property type="entry name" value="TF_GRAS"/>
</dbReference>
<sequence>MRMTAPRVFPGFTPASRVDADAASSSSSYLSRISLLMEEEEEDDLADHPALLHAQQPFAQILSGGPLLPDQGPVFPGGSPEDKEYGTDMFTAAFFKGVEEASKFLPAYTAATLLSNDTSGGGSKGRRDRHTVGGDDELEADASRTSKLAMAESEEAGAREMFDEMMLRGFDACSKEMEGLAISVENVPAKDDGKKKARKRSRVRGKRRPARVVDVHTLLIHCAKAVIDDRRSADELLSQIKEHASPTGDATQRLAYCFAQGLEARLAGTGSQVYRSLTTNRTSLVEFLKAYQLFMSTCCFRKVAFMFANKTIFDAAVGRSKLHIVDYGLHSGFQWPELLRLLGTRDGGPPQVRVTSIDLPQPGFHPANHMAEMGYRLTNCARELCVPLSFRSVVAPWHTVCIDDLNVEPDEVLVVNDLFNFRTLMDESIISDSPSPRDVVLSNIRKMKPDIFIQAVVNGFYGTTFLSRFREALFYHSALFDMLDATMPRESQLRLVLERDIFGWVALNAIACEGEDRVERGETYKQWQVRNQRAGLRQLPLNGETVKMVRDMVKNQYHKDFVIEEGEEESSEATEAKEVPEKYFLGHYISFTTIFTLLPLFQNFDMFDATMPLERQLHVVLERDIFGWVALNALACEGEDCVERGETYKQLLVRNRQAGLRQSRGMRSMLEWPYIRSLKYYAYLYVQIKESA</sequence>
<gene>
    <name evidence="5" type="ORF">NCGR_LOCUS39078</name>
</gene>
<dbReference type="AlphaFoldDB" id="A0A811QHA2"/>
<dbReference type="PANTHER" id="PTHR31636">
    <property type="entry name" value="OSJNBA0084A10.13 PROTEIN-RELATED"/>
    <property type="match status" value="1"/>
</dbReference>
<dbReference type="PROSITE" id="PS50985">
    <property type="entry name" value="GRAS"/>
    <property type="match status" value="1"/>
</dbReference>
<keyword evidence="1" id="KW-0805">Transcription regulation</keyword>
<evidence type="ECO:0000313" key="5">
    <source>
        <dbReference type="EMBL" id="CAD6255536.1"/>
    </source>
</evidence>
<proteinExistence type="inferred from homology"/>
<comment type="similarity">
    <text evidence="3">Belongs to the GRAS family.</text>
</comment>
<evidence type="ECO:0000256" key="4">
    <source>
        <dbReference type="SAM" id="MobiDB-lite"/>
    </source>
</evidence>
<evidence type="ECO:0000256" key="2">
    <source>
        <dbReference type="ARBA" id="ARBA00023163"/>
    </source>
</evidence>
<feature type="short sequence motif" description="VHIID" evidence="3">
    <location>
        <begin position="322"/>
        <end position="326"/>
    </location>
</feature>
<comment type="caution">
    <text evidence="3">Lacks conserved residue(s) required for the propagation of feature annotation.</text>
</comment>
<dbReference type="Pfam" id="PF03514">
    <property type="entry name" value="GRAS"/>
    <property type="match status" value="1"/>
</dbReference>
<feature type="region of interest" description="Leucine repeat II (LRII)" evidence="3">
    <location>
        <begin position="372"/>
        <end position="404"/>
    </location>
</feature>
<feature type="region of interest" description="SAW" evidence="3">
    <location>
        <begin position="511"/>
        <end position="589"/>
    </location>
</feature>
<dbReference type="EMBL" id="CAJGYO010000010">
    <property type="protein sequence ID" value="CAD6255536.1"/>
    <property type="molecule type" value="Genomic_DNA"/>
</dbReference>
<keyword evidence="6" id="KW-1185">Reference proteome</keyword>